<dbReference type="PANTHER" id="PTHR31286">
    <property type="entry name" value="GLYCINE-RICH CELL WALL STRUCTURAL PROTEIN 1.8-LIKE"/>
    <property type="match status" value="1"/>
</dbReference>
<dbReference type="OrthoDB" id="852325at2759"/>
<keyword evidence="4" id="KW-1185">Reference proteome</keyword>
<gene>
    <name evidence="5" type="primary">LOC108808526</name>
</gene>
<evidence type="ECO:0000313" key="4">
    <source>
        <dbReference type="Proteomes" id="UP000504610"/>
    </source>
</evidence>
<feature type="domain" description="DUF4283" evidence="2">
    <location>
        <begin position="32"/>
        <end position="111"/>
    </location>
</feature>
<evidence type="ECO:0000259" key="2">
    <source>
        <dbReference type="Pfam" id="PF14111"/>
    </source>
</evidence>
<dbReference type="Proteomes" id="UP000504610">
    <property type="component" value="Chromosome 6"/>
</dbReference>
<dbReference type="GeneID" id="108808526"/>
<evidence type="ECO:0000259" key="3">
    <source>
        <dbReference type="Pfam" id="PF14392"/>
    </source>
</evidence>
<reference evidence="4" key="1">
    <citation type="journal article" date="2019" name="Database">
        <title>The radish genome database (RadishGD): an integrated information resource for radish genomics.</title>
        <authorList>
            <person name="Yu H.J."/>
            <person name="Baek S."/>
            <person name="Lee Y.J."/>
            <person name="Cho A."/>
            <person name="Mun J.H."/>
        </authorList>
    </citation>
    <scope>NUCLEOTIDE SEQUENCE [LARGE SCALE GENOMIC DNA]</scope>
    <source>
        <strain evidence="4">cv. WK10039</strain>
    </source>
</reference>
<dbReference type="AlphaFoldDB" id="A0A6J0JKK1"/>
<name>A0A6J0JKK1_RAPSA</name>
<protein>
    <submittedName>
        <fullName evidence="5">Uncharacterized protein LOC108808526</fullName>
    </submittedName>
</protein>
<evidence type="ECO:0000256" key="1">
    <source>
        <dbReference type="SAM" id="MobiDB-lite"/>
    </source>
</evidence>
<feature type="region of interest" description="Disordered" evidence="1">
    <location>
        <begin position="432"/>
        <end position="508"/>
    </location>
</feature>
<dbReference type="KEGG" id="rsz:108808526"/>
<dbReference type="Pfam" id="PF14111">
    <property type="entry name" value="DUF4283"/>
    <property type="match status" value="1"/>
</dbReference>
<dbReference type="InterPro" id="IPR025558">
    <property type="entry name" value="DUF4283"/>
</dbReference>
<reference evidence="5" key="2">
    <citation type="submission" date="2025-08" db="UniProtKB">
        <authorList>
            <consortium name="RefSeq"/>
        </authorList>
    </citation>
    <scope>IDENTIFICATION</scope>
    <source>
        <tissue evidence="5">Leaf</tissue>
    </source>
</reference>
<feature type="compositionally biased region" description="Basic and acidic residues" evidence="1">
    <location>
        <begin position="476"/>
        <end position="487"/>
    </location>
</feature>
<dbReference type="RefSeq" id="XP_018436157.1">
    <property type="nucleotide sequence ID" value="XM_018580655.1"/>
</dbReference>
<proteinExistence type="predicted"/>
<dbReference type="Pfam" id="PF14392">
    <property type="entry name" value="zf-CCHC_4"/>
    <property type="match status" value="1"/>
</dbReference>
<organism evidence="4 5">
    <name type="scientific">Raphanus sativus</name>
    <name type="common">Radish</name>
    <name type="synonym">Raphanus raphanistrum var. sativus</name>
    <dbReference type="NCBI Taxonomy" id="3726"/>
    <lineage>
        <taxon>Eukaryota</taxon>
        <taxon>Viridiplantae</taxon>
        <taxon>Streptophyta</taxon>
        <taxon>Embryophyta</taxon>
        <taxon>Tracheophyta</taxon>
        <taxon>Spermatophyta</taxon>
        <taxon>Magnoliopsida</taxon>
        <taxon>eudicotyledons</taxon>
        <taxon>Gunneridae</taxon>
        <taxon>Pentapetalae</taxon>
        <taxon>rosids</taxon>
        <taxon>malvids</taxon>
        <taxon>Brassicales</taxon>
        <taxon>Brassicaceae</taxon>
        <taxon>Brassiceae</taxon>
        <taxon>Raphanus</taxon>
    </lineage>
</organism>
<feature type="compositionally biased region" description="Basic residues" evidence="1">
    <location>
        <begin position="438"/>
        <end position="454"/>
    </location>
</feature>
<dbReference type="InterPro" id="IPR025836">
    <property type="entry name" value="Zn_knuckle_CX2CX4HX4C"/>
</dbReference>
<feature type="domain" description="Zinc knuckle CX2CX4HX4C" evidence="3">
    <location>
        <begin position="172"/>
        <end position="220"/>
    </location>
</feature>
<sequence>MASQLNKALQFLSIEEEEEPCVLPDRPEFYATERNELSLVGRLLNPKVQRMADLILDMPRKWQLYDRVRGVALSQERFQFIFKYEHDLLAIVKRGPHTFKDWSIVLERWMEKPPEDYLQYLMVWVQMRNIPVNHYTKGTIEYLGEFAGHVEEVAFDPEKAQTKDYVRVWVKFDVSKPLRRAKKLTLPGGEVVNIRYDYERIQKRCYTCQRLTHDQERCPFVRTQKGVGEKSVGSSAESKNAEVLEGLDESDPLFGVIPQTHLGMDPISGRPKIAKEVLQGMRQYLLAAEGPEKMAREDRVRNSLQALENDPLGQKTFLRLEPAPMVSTDLDKGKGVVFDFGERMDTTQRPGKMMASAISAGARILQSGKVLSIPTTANEKRTGASTLVTRILNSGKVISESSSPPEVVGSTQSSFLPEGSTGYSVGFFESSTSGTTLKKPRTRRRPGTFKRKNNGKGIARNQATVGKKIGDGVVSENKRKAHEDVEPSKSSARFKKPLVVPNEGPSNI</sequence>
<dbReference type="InterPro" id="IPR040256">
    <property type="entry name" value="At4g02000-like"/>
</dbReference>
<accession>A0A6J0JKK1</accession>
<evidence type="ECO:0000313" key="5">
    <source>
        <dbReference type="RefSeq" id="XP_018436157.1"/>
    </source>
</evidence>
<dbReference type="PANTHER" id="PTHR31286:SF178">
    <property type="entry name" value="DUF4283 DOMAIN-CONTAINING PROTEIN"/>
    <property type="match status" value="1"/>
</dbReference>